<sequence length="167" mass="19019">MPPKTMNAQNIVYNLAVSTASPLTPTERQIAEHLVDTISSLSNCGKVYYEEETTLDLGNMSDEYDSEEEESAEDESTDVGSSEQADPNWENEEIALEKYNLKQYSVDLMRKVVAYADKRTNRVNVVAHGIPFIKGLEQSQTDIMSTDFDYIYSTMAQRNKKHRMWTS</sequence>
<reference evidence="2" key="1">
    <citation type="submission" date="2021-02" db="EMBL/GenBank/DDBJ databases">
        <authorList>
            <person name="Nowell W R."/>
        </authorList>
    </citation>
    <scope>NUCLEOTIDE SEQUENCE</scope>
</reference>
<comment type="caution">
    <text evidence="2">The sequence shown here is derived from an EMBL/GenBank/DDBJ whole genome shotgun (WGS) entry which is preliminary data.</text>
</comment>
<dbReference type="Proteomes" id="UP000677228">
    <property type="component" value="Unassembled WGS sequence"/>
</dbReference>
<proteinExistence type="predicted"/>
<name>A0A8S2CTH0_9BILA</name>
<dbReference type="EMBL" id="CAJOBA010001212">
    <property type="protein sequence ID" value="CAF3582678.1"/>
    <property type="molecule type" value="Genomic_DNA"/>
</dbReference>
<protein>
    <submittedName>
        <fullName evidence="2">Uncharacterized protein</fullName>
    </submittedName>
</protein>
<evidence type="ECO:0000313" key="4">
    <source>
        <dbReference type="Proteomes" id="UP000677228"/>
    </source>
</evidence>
<feature type="region of interest" description="Disordered" evidence="1">
    <location>
        <begin position="55"/>
        <end position="90"/>
    </location>
</feature>
<evidence type="ECO:0000256" key="1">
    <source>
        <dbReference type="SAM" id="MobiDB-lite"/>
    </source>
</evidence>
<dbReference type="EMBL" id="CAJNOK010001212">
    <property type="protein sequence ID" value="CAF0799442.1"/>
    <property type="molecule type" value="Genomic_DNA"/>
</dbReference>
<dbReference type="AlphaFoldDB" id="A0A8S2CTH0"/>
<evidence type="ECO:0000313" key="2">
    <source>
        <dbReference type="EMBL" id="CAF0799442.1"/>
    </source>
</evidence>
<accession>A0A8S2CTH0</accession>
<evidence type="ECO:0000313" key="3">
    <source>
        <dbReference type="EMBL" id="CAF3582678.1"/>
    </source>
</evidence>
<feature type="compositionally biased region" description="Acidic residues" evidence="1">
    <location>
        <begin position="62"/>
        <end position="77"/>
    </location>
</feature>
<organism evidence="2 4">
    <name type="scientific">Didymodactylos carnosus</name>
    <dbReference type="NCBI Taxonomy" id="1234261"/>
    <lineage>
        <taxon>Eukaryota</taxon>
        <taxon>Metazoa</taxon>
        <taxon>Spiralia</taxon>
        <taxon>Gnathifera</taxon>
        <taxon>Rotifera</taxon>
        <taxon>Eurotatoria</taxon>
        <taxon>Bdelloidea</taxon>
        <taxon>Philodinida</taxon>
        <taxon>Philodinidae</taxon>
        <taxon>Didymodactylos</taxon>
    </lineage>
</organism>
<dbReference type="Proteomes" id="UP000682733">
    <property type="component" value="Unassembled WGS sequence"/>
</dbReference>
<gene>
    <name evidence="2" type="ORF">OVA965_LOCUS4566</name>
    <name evidence="3" type="ORF">TMI583_LOCUS4564</name>
</gene>